<evidence type="ECO:0000313" key="2">
    <source>
        <dbReference type="EMBL" id="PSR74028.1"/>
    </source>
</evidence>
<reference evidence="2 3" key="1">
    <citation type="submission" date="2018-02" db="EMBL/GenBank/DDBJ databases">
        <title>Genome sequence of the basidiomycete white-rot fungus Phlebia centrifuga.</title>
        <authorList>
            <person name="Granchi Z."/>
            <person name="Peng M."/>
            <person name="de Vries R.P."/>
            <person name="Hilden K."/>
            <person name="Makela M.R."/>
            <person name="Grigoriev I."/>
            <person name="Riley R."/>
        </authorList>
    </citation>
    <scope>NUCLEOTIDE SEQUENCE [LARGE SCALE GENOMIC DNA]</scope>
    <source>
        <strain evidence="2 3">FBCC195</strain>
    </source>
</reference>
<organism evidence="2 3">
    <name type="scientific">Hermanssonia centrifuga</name>
    <dbReference type="NCBI Taxonomy" id="98765"/>
    <lineage>
        <taxon>Eukaryota</taxon>
        <taxon>Fungi</taxon>
        <taxon>Dikarya</taxon>
        <taxon>Basidiomycota</taxon>
        <taxon>Agaricomycotina</taxon>
        <taxon>Agaricomycetes</taxon>
        <taxon>Polyporales</taxon>
        <taxon>Meruliaceae</taxon>
        <taxon>Hermanssonia</taxon>
    </lineage>
</organism>
<feature type="non-terminal residue" evidence="2">
    <location>
        <position position="1"/>
    </location>
</feature>
<accession>A0A2R6NNN4</accession>
<name>A0A2R6NNN4_9APHY</name>
<feature type="domain" description="Restriction of telomere capping protein 4 C-terminal" evidence="1">
    <location>
        <begin position="29"/>
        <end position="75"/>
    </location>
</feature>
<keyword evidence="3" id="KW-1185">Reference proteome</keyword>
<dbReference type="Pfam" id="PF14474">
    <property type="entry name" value="RTC4"/>
    <property type="match status" value="1"/>
</dbReference>
<dbReference type="Proteomes" id="UP000186601">
    <property type="component" value="Unassembled WGS sequence"/>
</dbReference>
<dbReference type="InterPro" id="IPR028094">
    <property type="entry name" value="RTC4_C"/>
</dbReference>
<evidence type="ECO:0000313" key="3">
    <source>
        <dbReference type="Proteomes" id="UP000186601"/>
    </source>
</evidence>
<comment type="caution">
    <text evidence="2">The sequence shown here is derived from an EMBL/GenBank/DDBJ whole genome shotgun (WGS) entry which is preliminary data.</text>
</comment>
<dbReference type="AlphaFoldDB" id="A0A2R6NNN4"/>
<evidence type="ECO:0000259" key="1">
    <source>
        <dbReference type="Pfam" id="PF14474"/>
    </source>
</evidence>
<sequence length="148" mass="16878">FGWNVRMYIATLVECGYADHSLIWDSHPPIQPLTQSAYRQFVLTQEAVLALMEQDFELDQEEALTLTQESVNHGVKTFDSNEELEYEVTQRINRMMVKSLGHTNPSSPKRRASAKTAKIDDRMKVAISHEGGPSQIAKDVWIVMDVNR</sequence>
<protein>
    <recommendedName>
        <fullName evidence="1">Restriction of telomere capping protein 4 C-terminal domain-containing protein</fullName>
    </recommendedName>
</protein>
<dbReference type="EMBL" id="MLYV02001034">
    <property type="protein sequence ID" value="PSR74028.1"/>
    <property type="molecule type" value="Genomic_DNA"/>
</dbReference>
<proteinExistence type="predicted"/>
<gene>
    <name evidence="2" type="ORF">PHLCEN_2v10179</name>
</gene>